<dbReference type="Proteomes" id="UP000324646">
    <property type="component" value="Chromosome"/>
</dbReference>
<keyword evidence="1" id="KW-0175">Coiled coil</keyword>
<sequence length="408" mass="46808">MAKNKAELKQEKIHLKAIVEVKGAQEGEQIKQKDLDLINQYSRKELTADELYIYPIILTSNDEDRDYEYFDKKDLDELAKLFVGKTGIFDHAWKSGNQHSRIFKCKVEKAEGQTNFKGKQLYVLKAWAYTIKRGHEDLIADIDAGILKEVSIGFSVSDLICSICGNSFFDYKNCKHWPGVEYTNNGVTDICRLRMKDPIEAYEFSFVAVPSNTDAGTTKGISIEMKELKKEKPNTQKHEKNSDEEKPSIFYAKISKRGEISMKNLKGLVEKAKSENADVIEIPVADLEKDLSIYEDAIQKAEGAEKEKKAAEDKIKELELKAKMGEQYIEDLKKECCRLGKMSEGEAFNEEMMQKIFDKCDVEELKSFKSQYEKKVDEMYPPQSQIKTLVDEEGAKKEKQVDNNKYKL</sequence>
<evidence type="ECO:0000313" key="2">
    <source>
        <dbReference type="EMBL" id="QEK12726.1"/>
    </source>
</evidence>
<dbReference type="KEGG" id="crs:FQB35_10500"/>
<reference evidence="2 3" key="1">
    <citation type="submission" date="2019-07" db="EMBL/GenBank/DDBJ databases">
        <title>Complete genome of Crassaminicella thermophila SY095.</title>
        <authorList>
            <person name="Li X."/>
        </authorList>
    </citation>
    <scope>NUCLEOTIDE SEQUENCE [LARGE SCALE GENOMIC DNA]</scope>
    <source>
        <strain evidence="2 3">SY095</strain>
    </source>
</reference>
<evidence type="ECO:0000256" key="1">
    <source>
        <dbReference type="SAM" id="Coils"/>
    </source>
</evidence>
<dbReference type="AlphaFoldDB" id="A0A5C0SG62"/>
<gene>
    <name evidence="2" type="ORF">FQB35_10500</name>
</gene>
<dbReference type="OrthoDB" id="6064658at2"/>
<dbReference type="RefSeq" id="WP_148809872.1">
    <property type="nucleotide sequence ID" value="NZ_CP042243.1"/>
</dbReference>
<name>A0A5C0SG62_CRATE</name>
<feature type="coiled-coil region" evidence="1">
    <location>
        <begin position="284"/>
        <end position="335"/>
    </location>
</feature>
<organism evidence="2 3">
    <name type="scientific">Crassaminicella thermophila</name>
    <dbReference type="NCBI Taxonomy" id="2599308"/>
    <lineage>
        <taxon>Bacteria</taxon>
        <taxon>Bacillati</taxon>
        <taxon>Bacillota</taxon>
        <taxon>Clostridia</taxon>
        <taxon>Eubacteriales</taxon>
        <taxon>Clostridiaceae</taxon>
        <taxon>Crassaminicella</taxon>
    </lineage>
</organism>
<accession>A0A5C0SG62</accession>
<proteinExistence type="predicted"/>
<keyword evidence="3" id="KW-1185">Reference proteome</keyword>
<protein>
    <submittedName>
        <fullName evidence="2">Uncharacterized protein</fullName>
    </submittedName>
</protein>
<evidence type="ECO:0000313" key="3">
    <source>
        <dbReference type="Proteomes" id="UP000324646"/>
    </source>
</evidence>
<dbReference type="EMBL" id="CP042243">
    <property type="protein sequence ID" value="QEK12726.1"/>
    <property type="molecule type" value="Genomic_DNA"/>
</dbReference>